<feature type="compositionally biased region" description="Low complexity" evidence="2">
    <location>
        <begin position="237"/>
        <end position="265"/>
    </location>
</feature>
<dbReference type="InterPro" id="IPR019734">
    <property type="entry name" value="TPR_rpt"/>
</dbReference>
<organism evidence="4 5">
    <name type="scientific">Nitrospira tepida</name>
    <dbReference type="NCBI Taxonomy" id="2973512"/>
    <lineage>
        <taxon>Bacteria</taxon>
        <taxon>Pseudomonadati</taxon>
        <taxon>Nitrospirota</taxon>
        <taxon>Nitrospiria</taxon>
        <taxon>Nitrospirales</taxon>
        <taxon>Nitrospiraceae</taxon>
        <taxon>Nitrospira</taxon>
    </lineage>
</organism>
<reference evidence="4" key="1">
    <citation type="submission" date="2022-10" db="EMBL/GenBank/DDBJ databases">
        <authorList>
            <person name="Koch H."/>
        </authorList>
    </citation>
    <scope>NUCLEOTIDE SEQUENCE</scope>
    <source>
        <strain evidence="4">DNF</strain>
    </source>
</reference>
<evidence type="ECO:0000256" key="3">
    <source>
        <dbReference type="SAM" id="Phobius"/>
    </source>
</evidence>
<sequence length="265" mass="28361">MSYRIKIPPKSIPLDEAHLGTWGDRLLQGLEDNRRAVLAGGGVIIAAVGIVGGILWYDGQRTEAASHLLQRATSLSLARVPDKPKETEENVKQAVALYRQLVEAYPRTPFAAIGLYNLGNLLTQQNDLPGAIEAYQKALVAYAGNPMMAGLIHQRLAYAYLVKGDRELAAKSFSAIVDIPGALNRDHALFELGKLEEAQSRPEGALAHYQELMKTYPDSPLASEAGVRLKVLDVKKSSGAGSPQGNSSPSASSQPAKDSSSSSSK</sequence>
<dbReference type="Gene3D" id="1.25.40.10">
    <property type="entry name" value="Tetratricopeptide repeat domain"/>
    <property type="match status" value="2"/>
</dbReference>
<dbReference type="Proteomes" id="UP001179121">
    <property type="component" value="Chromosome"/>
</dbReference>
<dbReference type="Pfam" id="PF13432">
    <property type="entry name" value="TPR_16"/>
    <property type="match status" value="2"/>
</dbReference>
<feature type="region of interest" description="Disordered" evidence="2">
    <location>
        <begin position="234"/>
        <end position="265"/>
    </location>
</feature>
<evidence type="ECO:0000256" key="1">
    <source>
        <dbReference type="PROSITE-ProRule" id="PRU00339"/>
    </source>
</evidence>
<evidence type="ECO:0000313" key="4">
    <source>
        <dbReference type="EMBL" id="CAI4033195.1"/>
    </source>
</evidence>
<gene>
    <name evidence="4" type="ORF">DNFV4_03628</name>
</gene>
<dbReference type="SMART" id="SM00028">
    <property type="entry name" value="TPR"/>
    <property type="match status" value="3"/>
</dbReference>
<evidence type="ECO:0000256" key="2">
    <source>
        <dbReference type="SAM" id="MobiDB-lite"/>
    </source>
</evidence>
<dbReference type="PROSITE" id="PS50005">
    <property type="entry name" value="TPR"/>
    <property type="match status" value="1"/>
</dbReference>
<dbReference type="InterPro" id="IPR011990">
    <property type="entry name" value="TPR-like_helical_dom_sf"/>
</dbReference>
<protein>
    <submittedName>
        <fullName evidence="4">TPR_REGION domain-containing protein</fullName>
    </submittedName>
</protein>
<dbReference type="SUPFAM" id="SSF48452">
    <property type="entry name" value="TPR-like"/>
    <property type="match status" value="1"/>
</dbReference>
<dbReference type="KEGG" id="nti:DNFV4_03628"/>
<dbReference type="EMBL" id="OX365700">
    <property type="protein sequence ID" value="CAI4033195.1"/>
    <property type="molecule type" value="Genomic_DNA"/>
</dbReference>
<dbReference type="AlphaFoldDB" id="A0AA86T6P8"/>
<keyword evidence="5" id="KW-1185">Reference proteome</keyword>
<feature type="transmembrane region" description="Helical" evidence="3">
    <location>
        <begin position="36"/>
        <end position="57"/>
    </location>
</feature>
<evidence type="ECO:0000313" key="5">
    <source>
        <dbReference type="Proteomes" id="UP001179121"/>
    </source>
</evidence>
<keyword evidence="3" id="KW-0812">Transmembrane</keyword>
<keyword evidence="3" id="KW-1133">Transmembrane helix</keyword>
<feature type="repeat" description="TPR" evidence="1">
    <location>
        <begin position="112"/>
        <end position="145"/>
    </location>
</feature>
<dbReference type="RefSeq" id="WP_289270200.1">
    <property type="nucleotide sequence ID" value="NZ_OX365700.1"/>
</dbReference>
<proteinExistence type="predicted"/>
<name>A0AA86T6P8_9BACT</name>
<accession>A0AA86T6P8</accession>
<keyword evidence="3" id="KW-0472">Membrane</keyword>
<keyword evidence="1" id="KW-0802">TPR repeat</keyword>